<sequence length="153" mass="17355">MRVRDPEGKTWRVTRRWLPWRPRPRSWGPQFLLEAADGITGFLLALVIGLVVLPVATFVLLSGGELVILLVVLPFVVAGRVIFGRTWWVEARLGFRPYWEEESGDWRTSGQRIRQVAEAIERGDPPLRTLGPPAEDPDETEQRPPQSVHPDAT</sequence>
<dbReference type="EMBL" id="BAAAOR010000036">
    <property type="protein sequence ID" value="GAA1538873.1"/>
    <property type="molecule type" value="Genomic_DNA"/>
</dbReference>
<proteinExistence type="predicted"/>
<keyword evidence="2" id="KW-0812">Transmembrane</keyword>
<evidence type="ECO:0000313" key="4">
    <source>
        <dbReference type="Proteomes" id="UP001500842"/>
    </source>
</evidence>
<keyword evidence="2" id="KW-0472">Membrane</keyword>
<keyword evidence="4" id="KW-1185">Reference proteome</keyword>
<gene>
    <name evidence="3" type="ORF">GCM10009788_46970</name>
</gene>
<name>A0ABN2BDI6_9ACTN</name>
<evidence type="ECO:0000256" key="1">
    <source>
        <dbReference type="SAM" id="MobiDB-lite"/>
    </source>
</evidence>
<protein>
    <submittedName>
        <fullName evidence="3">Uncharacterized protein</fullName>
    </submittedName>
</protein>
<evidence type="ECO:0000256" key="2">
    <source>
        <dbReference type="SAM" id="Phobius"/>
    </source>
</evidence>
<feature type="region of interest" description="Disordered" evidence="1">
    <location>
        <begin position="120"/>
        <end position="153"/>
    </location>
</feature>
<comment type="caution">
    <text evidence="3">The sequence shown here is derived from an EMBL/GenBank/DDBJ whole genome shotgun (WGS) entry which is preliminary data.</text>
</comment>
<feature type="transmembrane region" description="Helical" evidence="2">
    <location>
        <begin position="31"/>
        <end position="60"/>
    </location>
</feature>
<dbReference type="Proteomes" id="UP001500842">
    <property type="component" value="Unassembled WGS sequence"/>
</dbReference>
<reference evidence="3 4" key="1">
    <citation type="journal article" date="2019" name="Int. J. Syst. Evol. Microbiol.">
        <title>The Global Catalogue of Microorganisms (GCM) 10K type strain sequencing project: providing services to taxonomists for standard genome sequencing and annotation.</title>
        <authorList>
            <consortium name="The Broad Institute Genomics Platform"/>
            <consortium name="The Broad Institute Genome Sequencing Center for Infectious Disease"/>
            <person name="Wu L."/>
            <person name="Ma J."/>
        </authorList>
    </citation>
    <scope>NUCLEOTIDE SEQUENCE [LARGE SCALE GENOMIC DNA]</scope>
    <source>
        <strain evidence="3 4">JCM 14942</strain>
    </source>
</reference>
<feature type="transmembrane region" description="Helical" evidence="2">
    <location>
        <begin position="66"/>
        <end position="83"/>
    </location>
</feature>
<dbReference type="RefSeq" id="WP_141006347.1">
    <property type="nucleotide sequence ID" value="NZ_BAAAOR010000036.1"/>
</dbReference>
<accession>A0ABN2BDI6</accession>
<keyword evidence="2" id="KW-1133">Transmembrane helix</keyword>
<evidence type="ECO:0000313" key="3">
    <source>
        <dbReference type="EMBL" id="GAA1538873.1"/>
    </source>
</evidence>
<organism evidence="3 4">
    <name type="scientific">Nocardioides humi</name>
    <dbReference type="NCBI Taxonomy" id="449461"/>
    <lineage>
        <taxon>Bacteria</taxon>
        <taxon>Bacillati</taxon>
        <taxon>Actinomycetota</taxon>
        <taxon>Actinomycetes</taxon>
        <taxon>Propionibacteriales</taxon>
        <taxon>Nocardioidaceae</taxon>
        <taxon>Nocardioides</taxon>
    </lineage>
</organism>